<feature type="domain" description="Pyridoxamine 5'-phosphate oxidase N-terminal" evidence="1">
    <location>
        <begin position="12"/>
        <end position="129"/>
    </location>
</feature>
<dbReference type="Proteomes" id="UP000194003">
    <property type="component" value="Unassembled WGS sequence"/>
</dbReference>
<accession>A0A1Y2K6P7</accession>
<proteinExistence type="predicted"/>
<dbReference type="InterPro" id="IPR011576">
    <property type="entry name" value="Pyridox_Oxase_N"/>
</dbReference>
<evidence type="ECO:0000259" key="1">
    <source>
        <dbReference type="Pfam" id="PF01243"/>
    </source>
</evidence>
<comment type="caution">
    <text evidence="2">The sequence shown here is derived from an EMBL/GenBank/DDBJ whole genome shotgun (WGS) entry which is preliminary data.</text>
</comment>
<dbReference type="PANTHER" id="PTHR42815:SF2">
    <property type="entry name" value="FAD-BINDING, PUTATIVE (AFU_ORTHOLOGUE AFUA_6G07600)-RELATED"/>
    <property type="match status" value="1"/>
</dbReference>
<keyword evidence="3" id="KW-1185">Reference proteome</keyword>
<protein>
    <submittedName>
        <fullName evidence="2">Putative pyridoxamine 5'-phosphate oxidase-like FMN-binding protein</fullName>
    </submittedName>
</protein>
<name>A0A1Y2K6P7_9PROT</name>
<gene>
    <name evidence="2" type="ORF">MAIT1_03102</name>
</gene>
<dbReference type="EMBL" id="LVJN01000018">
    <property type="protein sequence ID" value="OSM04977.1"/>
    <property type="molecule type" value="Genomic_DNA"/>
</dbReference>
<dbReference type="Gene3D" id="2.30.110.10">
    <property type="entry name" value="Electron Transport, Fmn-binding Protein, Chain A"/>
    <property type="match status" value="1"/>
</dbReference>
<evidence type="ECO:0000313" key="2">
    <source>
        <dbReference type="EMBL" id="OSM04977.1"/>
    </source>
</evidence>
<dbReference type="PANTHER" id="PTHR42815">
    <property type="entry name" value="FAD-BINDING, PUTATIVE (AFU_ORTHOLOGUE AFUA_6G07600)-RELATED"/>
    <property type="match status" value="1"/>
</dbReference>
<sequence>MEETKGWSQSISDELAAFIAAQRSFFLATVSSEGAPYIQHRGGPPGFLRIISPTRLGFVDFKGNKQFITQGNLVDNPKAHILLIDYAKGQRVKLWGEAQVVEGDQLLIQELMPQDYQARAEQVILFDVSAWDINCPKHIPRRYEHVDVERAIQERDARIAELEAKLRGAL</sequence>
<dbReference type="STRING" id="1434232.MAIT1_03102"/>
<dbReference type="SUPFAM" id="SSF50475">
    <property type="entry name" value="FMN-binding split barrel"/>
    <property type="match status" value="1"/>
</dbReference>
<dbReference type="InterPro" id="IPR012349">
    <property type="entry name" value="Split_barrel_FMN-bd"/>
</dbReference>
<reference evidence="2 3" key="1">
    <citation type="journal article" date="2016" name="BMC Genomics">
        <title>Combined genomic and structural analyses of a cultured magnetotactic bacterium reveals its niche adaptation to a dynamic environment.</title>
        <authorList>
            <person name="Araujo A.C."/>
            <person name="Morillo V."/>
            <person name="Cypriano J."/>
            <person name="Teixeira L.C."/>
            <person name="Leao P."/>
            <person name="Lyra S."/>
            <person name="Almeida L.G."/>
            <person name="Bazylinski D.A."/>
            <person name="Vasconcellos A.T."/>
            <person name="Abreu F."/>
            <person name="Lins U."/>
        </authorList>
    </citation>
    <scope>NUCLEOTIDE SEQUENCE [LARGE SCALE GENOMIC DNA]</scope>
    <source>
        <strain evidence="2 3">IT-1</strain>
    </source>
</reference>
<evidence type="ECO:0000313" key="3">
    <source>
        <dbReference type="Proteomes" id="UP000194003"/>
    </source>
</evidence>
<dbReference type="Pfam" id="PF01243">
    <property type="entry name" value="PNPOx_N"/>
    <property type="match status" value="1"/>
</dbReference>
<dbReference type="AlphaFoldDB" id="A0A1Y2K6P7"/>
<organism evidence="2 3">
    <name type="scientific">Magnetofaba australis IT-1</name>
    <dbReference type="NCBI Taxonomy" id="1434232"/>
    <lineage>
        <taxon>Bacteria</taxon>
        <taxon>Pseudomonadati</taxon>
        <taxon>Pseudomonadota</taxon>
        <taxon>Magnetococcia</taxon>
        <taxon>Magnetococcales</taxon>
        <taxon>Magnetococcaceae</taxon>
        <taxon>Magnetofaba</taxon>
    </lineage>
</organism>